<accession>A0A4Q1AMC7</accession>
<dbReference type="InterPro" id="IPR019410">
    <property type="entry name" value="Methyltransf_16"/>
</dbReference>
<proteinExistence type="predicted"/>
<dbReference type="EMBL" id="PDKK01000014">
    <property type="protein sequence ID" value="RXK02857.1"/>
    <property type="molecule type" value="Genomic_DNA"/>
</dbReference>
<sequence length="219" mass="25427">MSNIRVKYNTYEFDKIDIHLKTLRDKQEYDNEKEQELNEYGISSATWSLFGVVWPASEVLAKYIKDYDVRGKRVLEIGCGIALSSHLLNSKNVDITATDYHPEVESFLNYNSALNNLKNIPFERTSWSDEDDTLGKFDLIIGSDILYERWHIEELSSFVSKHAKKKCEIIISDPGRGNHAKFSKIMVTLGFSFMQFKPKKTDEYLTKAFKGQLIKYTRE</sequence>
<reference evidence="1 2" key="1">
    <citation type="submission" date="2017-10" db="EMBL/GenBank/DDBJ databases">
        <title>Genomics of the genus Arcobacter.</title>
        <authorList>
            <person name="Perez-Cataluna A."/>
            <person name="Figueras M.J."/>
        </authorList>
    </citation>
    <scope>NUCLEOTIDE SEQUENCE [LARGE SCALE GENOMIC DNA]</scope>
    <source>
        <strain evidence="1 2">CECT 8441</strain>
    </source>
</reference>
<dbReference type="Pfam" id="PF10294">
    <property type="entry name" value="Methyltransf_16"/>
    <property type="match status" value="1"/>
</dbReference>
<dbReference type="RefSeq" id="WP_129088120.1">
    <property type="nucleotide sequence ID" value="NZ_CP053836.1"/>
</dbReference>
<evidence type="ECO:0000313" key="1">
    <source>
        <dbReference type="EMBL" id="RXK02857.1"/>
    </source>
</evidence>
<comment type="caution">
    <text evidence="1">The sequence shown here is derived from an EMBL/GenBank/DDBJ whole genome shotgun (WGS) entry which is preliminary data.</text>
</comment>
<keyword evidence="1" id="KW-0808">Transferase</keyword>
<dbReference type="GO" id="GO:0016301">
    <property type="term" value="F:kinase activity"/>
    <property type="evidence" value="ECO:0007669"/>
    <property type="project" value="UniProtKB-KW"/>
</dbReference>
<dbReference type="OrthoDB" id="264333at2"/>
<dbReference type="PANTHER" id="PTHR14614">
    <property type="entry name" value="HEPATOCELLULAR CARCINOMA-ASSOCIATED ANTIGEN"/>
    <property type="match status" value="1"/>
</dbReference>
<keyword evidence="2" id="KW-1185">Reference proteome</keyword>
<keyword evidence="1" id="KW-0418">Kinase</keyword>
<gene>
    <name evidence="1" type="ORF">CRV07_13295</name>
</gene>
<dbReference type="CDD" id="cd02440">
    <property type="entry name" value="AdoMet_MTases"/>
    <property type="match status" value="1"/>
</dbReference>
<dbReference type="SUPFAM" id="SSF53335">
    <property type="entry name" value="S-adenosyl-L-methionine-dependent methyltransferases"/>
    <property type="match status" value="1"/>
</dbReference>
<dbReference type="InterPro" id="IPR029063">
    <property type="entry name" value="SAM-dependent_MTases_sf"/>
</dbReference>
<evidence type="ECO:0000313" key="2">
    <source>
        <dbReference type="Proteomes" id="UP000289758"/>
    </source>
</evidence>
<dbReference type="Gene3D" id="3.40.50.150">
    <property type="entry name" value="Vaccinia Virus protein VP39"/>
    <property type="match status" value="1"/>
</dbReference>
<dbReference type="Proteomes" id="UP000289758">
    <property type="component" value="Unassembled WGS sequence"/>
</dbReference>
<dbReference type="AlphaFoldDB" id="A0A4Q1AMC7"/>
<name>A0A4Q1AMC7_9BACT</name>
<protein>
    <submittedName>
        <fullName evidence="1">Histidine kinase</fullName>
    </submittedName>
</protein>
<organism evidence="1 2">
    <name type="scientific">Halarcobacter ebronensis</name>
    <dbReference type="NCBI Taxonomy" id="1462615"/>
    <lineage>
        <taxon>Bacteria</taxon>
        <taxon>Pseudomonadati</taxon>
        <taxon>Campylobacterota</taxon>
        <taxon>Epsilonproteobacteria</taxon>
        <taxon>Campylobacterales</taxon>
        <taxon>Arcobacteraceae</taxon>
        <taxon>Halarcobacter</taxon>
    </lineage>
</organism>